<dbReference type="AlphaFoldDB" id="A0A0E9UID0"/>
<protein>
    <submittedName>
        <fullName evidence="1">Uncharacterized protein</fullName>
    </submittedName>
</protein>
<evidence type="ECO:0000313" key="1">
    <source>
        <dbReference type="EMBL" id="JAH65511.1"/>
    </source>
</evidence>
<dbReference type="EMBL" id="GBXM01043066">
    <property type="protein sequence ID" value="JAH65511.1"/>
    <property type="molecule type" value="Transcribed_RNA"/>
</dbReference>
<name>A0A0E9UID0_ANGAN</name>
<proteinExistence type="predicted"/>
<reference evidence="1" key="1">
    <citation type="submission" date="2014-11" db="EMBL/GenBank/DDBJ databases">
        <authorList>
            <person name="Amaro Gonzalez C."/>
        </authorList>
    </citation>
    <scope>NUCLEOTIDE SEQUENCE</scope>
</reference>
<sequence length="21" mass="2653">MHGLTPFEFYLFWRYVALNFT</sequence>
<reference evidence="1" key="2">
    <citation type="journal article" date="2015" name="Fish Shellfish Immunol.">
        <title>Early steps in the European eel (Anguilla anguilla)-Vibrio vulnificus interaction in the gills: Role of the RtxA13 toxin.</title>
        <authorList>
            <person name="Callol A."/>
            <person name="Pajuelo D."/>
            <person name="Ebbesson L."/>
            <person name="Teles M."/>
            <person name="MacKenzie S."/>
            <person name="Amaro C."/>
        </authorList>
    </citation>
    <scope>NUCLEOTIDE SEQUENCE</scope>
</reference>
<organism evidence="1">
    <name type="scientific">Anguilla anguilla</name>
    <name type="common">European freshwater eel</name>
    <name type="synonym">Muraena anguilla</name>
    <dbReference type="NCBI Taxonomy" id="7936"/>
    <lineage>
        <taxon>Eukaryota</taxon>
        <taxon>Metazoa</taxon>
        <taxon>Chordata</taxon>
        <taxon>Craniata</taxon>
        <taxon>Vertebrata</taxon>
        <taxon>Euteleostomi</taxon>
        <taxon>Actinopterygii</taxon>
        <taxon>Neopterygii</taxon>
        <taxon>Teleostei</taxon>
        <taxon>Anguilliformes</taxon>
        <taxon>Anguillidae</taxon>
        <taxon>Anguilla</taxon>
    </lineage>
</organism>
<accession>A0A0E9UID0</accession>